<feature type="repeat" description="PPR" evidence="3">
    <location>
        <begin position="268"/>
        <end position="302"/>
    </location>
</feature>
<organism evidence="5 6">
    <name type="scientific">Apostasia shenzhenica</name>
    <dbReference type="NCBI Taxonomy" id="1088818"/>
    <lineage>
        <taxon>Eukaryota</taxon>
        <taxon>Viridiplantae</taxon>
        <taxon>Streptophyta</taxon>
        <taxon>Embryophyta</taxon>
        <taxon>Tracheophyta</taxon>
        <taxon>Spermatophyta</taxon>
        <taxon>Magnoliopsida</taxon>
        <taxon>Liliopsida</taxon>
        <taxon>Asparagales</taxon>
        <taxon>Orchidaceae</taxon>
        <taxon>Apostasioideae</taxon>
        <taxon>Apostasia</taxon>
    </lineage>
</organism>
<gene>
    <name evidence="5" type="ORF">AXF42_Ash006534</name>
</gene>
<proteinExistence type="inferred from homology"/>
<dbReference type="InterPro" id="IPR002885">
    <property type="entry name" value="PPR_rpt"/>
</dbReference>
<dbReference type="GO" id="GO:0003729">
    <property type="term" value="F:mRNA binding"/>
    <property type="evidence" value="ECO:0007669"/>
    <property type="project" value="InterPro"/>
</dbReference>
<evidence type="ECO:0000313" key="5">
    <source>
        <dbReference type="EMBL" id="PKA60899.1"/>
    </source>
</evidence>
<feature type="region of interest" description="Disordered" evidence="4">
    <location>
        <begin position="19"/>
        <end position="51"/>
    </location>
</feature>
<evidence type="ECO:0000256" key="3">
    <source>
        <dbReference type="PROSITE-ProRule" id="PRU00708"/>
    </source>
</evidence>
<keyword evidence="2" id="KW-0677">Repeat</keyword>
<dbReference type="Pfam" id="PF01535">
    <property type="entry name" value="PPR"/>
    <property type="match status" value="1"/>
</dbReference>
<dbReference type="OrthoDB" id="185373at2759"/>
<protein>
    <submittedName>
        <fullName evidence="5">Pentatricopeptide repeat-containing protein</fullName>
    </submittedName>
</protein>
<dbReference type="InterPro" id="IPR011990">
    <property type="entry name" value="TPR-like_helical_dom_sf"/>
</dbReference>
<reference evidence="5 6" key="1">
    <citation type="journal article" date="2017" name="Nature">
        <title>The Apostasia genome and the evolution of orchids.</title>
        <authorList>
            <person name="Zhang G.Q."/>
            <person name="Liu K.W."/>
            <person name="Li Z."/>
            <person name="Lohaus R."/>
            <person name="Hsiao Y.Y."/>
            <person name="Niu S.C."/>
            <person name="Wang J.Y."/>
            <person name="Lin Y.C."/>
            <person name="Xu Q."/>
            <person name="Chen L.J."/>
            <person name="Yoshida K."/>
            <person name="Fujiwara S."/>
            <person name="Wang Z.W."/>
            <person name="Zhang Y.Q."/>
            <person name="Mitsuda N."/>
            <person name="Wang M."/>
            <person name="Liu G.H."/>
            <person name="Pecoraro L."/>
            <person name="Huang H.X."/>
            <person name="Xiao X.J."/>
            <person name="Lin M."/>
            <person name="Wu X.Y."/>
            <person name="Wu W.L."/>
            <person name="Chen Y.Y."/>
            <person name="Chang S.B."/>
            <person name="Sakamoto S."/>
            <person name="Ohme-Takagi M."/>
            <person name="Yagi M."/>
            <person name="Zeng S.J."/>
            <person name="Shen C.Y."/>
            <person name="Yeh C.M."/>
            <person name="Luo Y.B."/>
            <person name="Tsai W.C."/>
            <person name="Van de Peer Y."/>
            <person name="Liu Z.J."/>
        </authorList>
    </citation>
    <scope>NUCLEOTIDE SEQUENCE [LARGE SCALE GENOMIC DNA]</scope>
    <source>
        <strain evidence="6">cv. Shenzhen</strain>
        <tissue evidence="5">Stem</tissue>
    </source>
</reference>
<dbReference type="PANTHER" id="PTHR47874">
    <property type="entry name" value="EXPRESSED PROTEIN"/>
    <property type="match status" value="1"/>
</dbReference>
<name>A0A2I0AZE2_9ASPA</name>
<feature type="repeat" description="PPR" evidence="3">
    <location>
        <begin position="479"/>
        <end position="513"/>
    </location>
</feature>
<dbReference type="NCBIfam" id="TIGR00756">
    <property type="entry name" value="PPR"/>
    <property type="match status" value="2"/>
</dbReference>
<dbReference type="InterPro" id="IPR044179">
    <property type="entry name" value="PPR5-like"/>
</dbReference>
<accession>A0A2I0AZE2</accession>
<dbReference type="Pfam" id="PF13812">
    <property type="entry name" value="PPR_3"/>
    <property type="match status" value="1"/>
</dbReference>
<sequence length="520" mass="59381">MAKPNHHLRLLRGCFSRKPRLLPPSPARLPFRRPDTAIRSTAGTRRLSTSDDHNDLRERIMLLSEKPIALPTNAETEETRSLISSLADDLLTAGHLSNLADDDDLTDLAAFLESRSAVSLLHSSPPGSAFVELLSRLKTRPRLAVQVFLWRLKQANSGVQVVPEEYAKAISLAGRAKNSGLARDLFTDGGRRGIRSTSMYNSLMTVYMYSSLTRKAVAVFEDLQRDKNCIPTISTYNLLLQVFGRSMLIGKLEIVLKQIHEHPLLSPNLTTYNTVIAAYLTAWMWDRMEMTYEQMIAGDVKPDIFTRCLMLRGYAYVCDITKMEKMYELVKSHVNERVWSLLRVMICAYCKSSDKDRVRKIEELSKHIPEGEYKPWLNILMIRLYAQEGLVDAMETLISEAVSREIRVVASGVMRSIISNYFHCGAVDRLSRFIKVAEYAGWKLCRSLYHTKMVMYGQRNQLVEMHGVLGEMEPWFDRTKRTFLIMYKAYSKAGRMSEAETIIGMMWKYGFLASEEVLIS</sequence>
<dbReference type="Gene3D" id="1.25.40.10">
    <property type="entry name" value="Tetratricopeptide repeat domain"/>
    <property type="match status" value="3"/>
</dbReference>
<evidence type="ECO:0000313" key="6">
    <source>
        <dbReference type="Proteomes" id="UP000236161"/>
    </source>
</evidence>
<evidence type="ECO:0000256" key="4">
    <source>
        <dbReference type="SAM" id="MobiDB-lite"/>
    </source>
</evidence>
<comment type="similarity">
    <text evidence="1">Belongs to the PPR family. P subfamily.</text>
</comment>
<dbReference type="Pfam" id="PF13041">
    <property type="entry name" value="PPR_2"/>
    <property type="match status" value="1"/>
</dbReference>
<dbReference type="PANTHER" id="PTHR47874:SF1">
    <property type="entry name" value="OS05G0407900 PROTEIN"/>
    <property type="match status" value="1"/>
</dbReference>
<evidence type="ECO:0000256" key="2">
    <source>
        <dbReference type="ARBA" id="ARBA00022737"/>
    </source>
</evidence>
<feature type="compositionally biased region" description="Polar residues" evidence="4">
    <location>
        <begin position="38"/>
        <end position="47"/>
    </location>
</feature>
<keyword evidence="6" id="KW-1185">Reference proteome</keyword>
<dbReference type="PROSITE" id="PS51375">
    <property type="entry name" value="PPR"/>
    <property type="match status" value="2"/>
</dbReference>
<dbReference type="Proteomes" id="UP000236161">
    <property type="component" value="Unassembled WGS sequence"/>
</dbReference>
<evidence type="ECO:0000256" key="1">
    <source>
        <dbReference type="ARBA" id="ARBA00007626"/>
    </source>
</evidence>
<dbReference type="EMBL" id="KZ451935">
    <property type="protein sequence ID" value="PKA60899.1"/>
    <property type="molecule type" value="Genomic_DNA"/>
</dbReference>
<dbReference type="AlphaFoldDB" id="A0A2I0AZE2"/>